<dbReference type="AlphaFoldDB" id="A0A3M7GDX4"/>
<gene>
    <name evidence="1" type="ORF">D0862_07299</name>
</gene>
<reference evidence="1 2" key="1">
    <citation type="journal article" date="2018" name="BMC Genomics">
        <title>Genomic evidence for intraspecific hybridization in a clonal and extremely halotolerant yeast.</title>
        <authorList>
            <person name="Gostincar C."/>
            <person name="Stajich J.E."/>
            <person name="Zupancic J."/>
            <person name="Zalar P."/>
            <person name="Gunde-Cimerman N."/>
        </authorList>
    </citation>
    <scope>NUCLEOTIDE SEQUENCE [LARGE SCALE GENOMIC DNA]</scope>
    <source>
        <strain evidence="1 2">EXF-171</strain>
    </source>
</reference>
<dbReference type="EMBL" id="QWIQ01000225">
    <property type="protein sequence ID" value="RMY99057.1"/>
    <property type="molecule type" value="Genomic_DNA"/>
</dbReference>
<accession>A0A3M7GDX4</accession>
<name>A0A3M7GDX4_HORWE</name>
<comment type="caution">
    <text evidence="1">The sequence shown here is derived from an EMBL/GenBank/DDBJ whole genome shotgun (WGS) entry which is preliminary data.</text>
</comment>
<evidence type="ECO:0000313" key="2">
    <source>
        <dbReference type="Proteomes" id="UP000281468"/>
    </source>
</evidence>
<dbReference type="Proteomes" id="UP000281468">
    <property type="component" value="Unassembled WGS sequence"/>
</dbReference>
<evidence type="ECO:0000313" key="1">
    <source>
        <dbReference type="EMBL" id="RMY99057.1"/>
    </source>
</evidence>
<proteinExistence type="predicted"/>
<organism evidence="1 2">
    <name type="scientific">Hortaea werneckii</name>
    <name type="common">Black yeast</name>
    <name type="synonym">Cladosporium werneckii</name>
    <dbReference type="NCBI Taxonomy" id="91943"/>
    <lineage>
        <taxon>Eukaryota</taxon>
        <taxon>Fungi</taxon>
        <taxon>Dikarya</taxon>
        <taxon>Ascomycota</taxon>
        <taxon>Pezizomycotina</taxon>
        <taxon>Dothideomycetes</taxon>
        <taxon>Dothideomycetidae</taxon>
        <taxon>Mycosphaerellales</taxon>
        <taxon>Teratosphaeriaceae</taxon>
        <taxon>Hortaea</taxon>
    </lineage>
</organism>
<protein>
    <submittedName>
        <fullName evidence="1">Uncharacterized protein</fullName>
    </submittedName>
</protein>
<sequence>MFVHEYDVLVNGEYVTTEDLFRLPPVDGGRVKVQFELFLHSRLFNVFNLCQDSDGEGDRVSSDTPMVIFRASPSAGSCTYKGLDLEFESVGIFRQSFGPCIG</sequence>